<comment type="similarity">
    <text evidence="1">Belongs to the MaoP family.</text>
</comment>
<evidence type="ECO:0000256" key="2">
    <source>
        <dbReference type="ARBA" id="ARBA00093628"/>
    </source>
</evidence>
<dbReference type="NCBIfam" id="NF008252">
    <property type="entry name" value="PRK11027.1-2"/>
    <property type="match status" value="1"/>
</dbReference>
<evidence type="ECO:0000256" key="1">
    <source>
        <dbReference type="ARBA" id="ARBA00093464"/>
    </source>
</evidence>
<reference evidence="3 4" key="1">
    <citation type="submission" date="2020-09" db="EMBL/GenBank/DDBJ databases">
        <title>Mannheimia bovis sp.nov., isolated from a cow.</title>
        <authorList>
            <person name="Li F."/>
        </authorList>
    </citation>
    <scope>NUCLEOTIDE SEQUENCE [LARGE SCALE GENOMIC DNA]</scope>
    <source>
        <strain evidence="3 4">ZY190616</strain>
    </source>
</reference>
<accession>A0A7H1C439</accession>
<evidence type="ECO:0000313" key="4">
    <source>
        <dbReference type="Proteomes" id="UP000576260"/>
    </source>
</evidence>
<name>A0A7H1C439_9PAST</name>
<sequence length="110" mass="12457">MADSFSVTRRFFDDKNYPRGFSRHGDYTIRESQTLEQFGQACLALETGERKPKTAEEKRFVAVMKGEEIAQSDIEKAWLKYRTLTSKTKRIYTLSGNAGSDAGDDFSAAE</sequence>
<dbReference type="RefSeq" id="WP_025236866.1">
    <property type="nucleotide sequence ID" value="NZ_CP061280.1"/>
</dbReference>
<dbReference type="InterPro" id="IPR007335">
    <property type="entry name" value="DUF413"/>
</dbReference>
<protein>
    <recommendedName>
        <fullName evidence="2">Macrodomain Ori protein</fullName>
    </recommendedName>
</protein>
<dbReference type="Proteomes" id="UP000576260">
    <property type="component" value="Chromosome"/>
</dbReference>
<keyword evidence="4" id="KW-1185">Reference proteome</keyword>
<dbReference type="Pfam" id="PF04219">
    <property type="entry name" value="DUF413"/>
    <property type="match status" value="1"/>
</dbReference>
<dbReference type="EMBL" id="CP061280">
    <property type="protein sequence ID" value="QNS15744.1"/>
    <property type="molecule type" value="Genomic_DNA"/>
</dbReference>
<organism evidence="3 4">
    <name type="scientific">Mannheimia bovis</name>
    <dbReference type="NCBI Taxonomy" id="2770636"/>
    <lineage>
        <taxon>Bacteria</taxon>
        <taxon>Pseudomonadati</taxon>
        <taxon>Pseudomonadota</taxon>
        <taxon>Gammaproteobacteria</taxon>
        <taxon>Pasteurellales</taxon>
        <taxon>Pasteurellaceae</taxon>
        <taxon>Mannheimia</taxon>
    </lineage>
</organism>
<dbReference type="KEGG" id="mbos:ICJ55_03060"/>
<dbReference type="AlphaFoldDB" id="A0A7H1C439"/>
<gene>
    <name evidence="3" type="ORF">ICJ55_03060</name>
</gene>
<proteinExistence type="inferred from homology"/>
<evidence type="ECO:0000313" key="3">
    <source>
        <dbReference type="EMBL" id="QNS15744.1"/>
    </source>
</evidence>